<evidence type="ECO:0000313" key="2">
    <source>
        <dbReference type="EMBL" id="OAQ30761.1"/>
    </source>
</evidence>
<dbReference type="Pfam" id="PF13649">
    <property type="entry name" value="Methyltransf_25"/>
    <property type="match status" value="1"/>
</dbReference>
<keyword evidence="2" id="KW-0489">Methyltransferase</keyword>
<dbReference type="AlphaFoldDB" id="A0A197K240"/>
<dbReference type="PANTHER" id="PTHR45128">
    <property type="entry name" value="METHYLTRANSFERASE TYPE 11"/>
    <property type="match status" value="1"/>
</dbReference>
<accession>A0A197K240</accession>
<dbReference type="Gene3D" id="3.40.50.150">
    <property type="entry name" value="Vaccinia Virus protein VP39"/>
    <property type="match status" value="1"/>
</dbReference>
<sequence length="332" mass="37479">MPPTLNQASPYDNSVAFLTDKDVLTNATNIIPPSLPAAICYGRVKDPESCVPKAWWKGVFGDNLYLQTDGDVVEDPEITREEIRLLETHEHIRSIFQSVPPSGSTEKTRILDLCCGQGRHVLQLAELYPHLELLGHDQSQYLIELAQSRAAVANVSDRTSFTIGDCRAIPHDDNSFSLVMVMGNSFGYFATDNANANLLKEIRRILKPGGFAVMDIPDGAYLRKNFSARGWEWIDDTMIVCRERELSKDKKRLISREVVMLTGRGVIRDQFYAECLYDLAEVHQLVRESGLIPEQREEDVEENTIGRDMSKRGEDLGMMENRHLVLVSKPLL</sequence>
<dbReference type="PANTHER" id="PTHR45128:SF1">
    <property type="entry name" value="S-ADENOSYLMETHIONINE-DEPENDENT METHYLTRANSFERASE RV2258C"/>
    <property type="match status" value="1"/>
</dbReference>
<dbReference type="InterPro" id="IPR053173">
    <property type="entry name" value="SAM-binding_MTase"/>
</dbReference>
<gene>
    <name evidence="2" type="ORF">K457DRAFT_892193</name>
</gene>
<dbReference type="SUPFAM" id="SSF53335">
    <property type="entry name" value="S-adenosyl-L-methionine-dependent methyltransferases"/>
    <property type="match status" value="1"/>
</dbReference>
<reference evidence="2 3" key="1">
    <citation type="submission" date="2016-05" db="EMBL/GenBank/DDBJ databases">
        <title>Genome sequencing reveals origins of a unique bacterial endosymbiosis in the earliest lineages of terrestrial Fungi.</title>
        <authorList>
            <consortium name="DOE Joint Genome Institute"/>
            <person name="Uehling J."/>
            <person name="Gryganskyi A."/>
            <person name="Hameed K."/>
            <person name="Tschaplinski T."/>
            <person name="Misztal P."/>
            <person name="Wu S."/>
            <person name="Desiro A."/>
            <person name="Vande Pol N."/>
            <person name="Du Z.-Y."/>
            <person name="Zienkiewicz A."/>
            <person name="Zienkiewicz K."/>
            <person name="Morin E."/>
            <person name="Tisserant E."/>
            <person name="Splivallo R."/>
            <person name="Hainaut M."/>
            <person name="Henrissat B."/>
            <person name="Ohm R."/>
            <person name="Kuo A."/>
            <person name="Yan J."/>
            <person name="Lipzen A."/>
            <person name="Nolan M."/>
            <person name="Labutti K."/>
            <person name="Barry K."/>
            <person name="Goldstein A."/>
            <person name="Labbe J."/>
            <person name="Schadt C."/>
            <person name="Tuskan G."/>
            <person name="Grigoriev I."/>
            <person name="Martin F."/>
            <person name="Vilgalys R."/>
            <person name="Bonito G."/>
        </authorList>
    </citation>
    <scope>NUCLEOTIDE SEQUENCE [LARGE SCALE GENOMIC DNA]</scope>
    <source>
        <strain evidence="2 3">AG-77</strain>
    </source>
</reference>
<evidence type="ECO:0000259" key="1">
    <source>
        <dbReference type="Pfam" id="PF13649"/>
    </source>
</evidence>
<dbReference type="InterPro" id="IPR029063">
    <property type="entry name" value="SAM-dependent_MTases_sf"/>
</dbReference>
<feature type="domain" description="Methyltransferase" evidence="1">
    <location>
        <begin position="110"/>
        <end position="210"/>
    </location>
</feature>
<dbReference type="GO" id="GO:0008168">
    <property type="term" value="F:methyltransferase activity"/>
    <property type="evidence" value="ECO:0007669"/>
    <property type="project" value="UniProtKB-KW"/>
</dbReference>
<dbReference type="Gene3D" id="2.20.25.110">
    <property type="entry name" value="S-adenosyl-L-methionine-dependent methyltransferases"/>
    <property type="match status" value="1"/>
</dbReference>
<dbReference type="STRING" id="1314771.A0A197K240"/>
<keyword evidence="2" id="KW-0808">Transferase</keyword>
<dbReference type="EMBL" id="KV442033">
    <property type="protein sequence ID" value="OAQ30761.1"/>
    <property type="molecule type" value="Genomic_DNA"/>
</dbReference>
<name>A0A197K240_9FUNG</name>
<proteinExistence type="predicted"/>
<dbReference type="InterPro" id="IPR041698">
    <property type="entry name" value="Methyltransf_25"/>
</dbReference>
<dbReference type="OrthoDB" id="2013972at2759"/>
<dbReference type="CDD" id="cd02440">
    <property type="entry name" value="AdoMet_MTases"/>
    <property type="match status" value="1"/>
</dbReference>
<protein>
    <submittedName>
        <fullName evidence="2">S-adenosyl-L-methionine-dependent methyltransferase</fullName>
    </submittedName>
</protein>
<organism evidence="2 3">
    <name type="scientific">Linnemannia elongata AG-77</name>
    <dbReference type="NCBI Taxonomy" id="1314771"/>
    <lineage>
        <taxon>Eukaryota</taxon>
        <taxon>Fungi</taxon>
        <taxon>Fungi incertae sedis</taxon>
        <taxon>Mucoromycota</taxon>
        <taxon>Mortierellomycotina</taxon>
        <taxon>Mortierellomycetes</taxon>
        <taxon>Mortierellales</taxon>
        <taxon>Mortierellaceae</taxon>
        <taxon>Linnemannia</taxon>
    </lineage>
</organism>
<keyword evidence="3" id="KW-1185">Reference proteome</keyword>
<dbReference type="GO" id="GO:0032259">
    <property type="term" value="P:methylation"/>
    <property type="evidence" value="ECO:0007669"/>
    <property type="project" value="UniProtKB-KW"/>
</dbReference>
<dbReference type="Proteomes" id="UP000078512">
    <property type="component" value="Unassembled WGS sequence"/>
</dbReference>
<evidence type="ECO:0000313" key="3">
    <source>
        <dbReference type="Proteomes" id="UP000078512"/>
    </source>
</evidence>